<evidence type="ECO:0000259" key="12">
    <source>
        <dbReference type="PROSITE" id="PS50259"/>
    </source>
</evidence>
<feature type="transmembrane region" description="Helical" evidence="10">
    <location>
        <begin position="712"/>
        <end position="734"/>
    </location>
</feature>
<proteinExistence type="predicted"/>
<keyword evidence="3 10" id="KW-1133">Transmembrane helix</keyword>
<dbReference type="Pfam" id="PF00003">
    <property type="entry name" value="7tm_3"/>
    <property type="match status" value="1"/>
</dbReference>
<dbReference type="GO" id="GO:0038039">
    <property type="term" value="C:G protein-coupled receptor heterodimeric complex"/>
    <property type="evidence" value="ECO:0007669"/>
    <property type="project" value="TreeGrafter"/>
</dbReference>
<comment type="caution">
    <text evidence="13">The sequence shown here is derived from an EMBL/GenBank/DDBJ whole genome shotgun (WGS) entry which is preliminary data.</text>
</comment>
<evidence type="ECO:0000313" key="13">
    <source>
        <dbReference type="EMBL" id="CAB9526944.1"/>
    </source>
</evidence>
<keyword evidence="4" id="KW-0297">G-protein coupled receptor</keyword>
<feature type="domain" description="G-protein coupled receptors family 3 profile" evidence="12">
    <location>
        <begin position="613"/>
        <end position="799"/>
    </location>
</feature>
<dbReference type="EMBL" id="CAICTM010001914">
    <property type="protein sequence ID" value="CAB9526944.1"/>
    <property type="molecule type" value="Genomic_DNA"/>
</dbReference>
<keyword evidence="2 10" id="KW-0812">Transmembrane</keyword>
<feature type="signal peptide" evidence="11">
    <location>
        <begin position="1"/>
        <end position="22"/>
    </location>
</feature>
<dbReference type="InterPro" id="IPR017978">
    <property type="entry name" value="GPCR_3_C"/>
</dbReference>
<evidence type="ECO:0000256" key="10">
    <source>
        <dbReference type="SAM" id="Phobius"/>
    </source>
</evidence>
<dbReference type="GO" id="GO:0004965">
    <property type="term" value="F:G protein-coupled GABA receptor activity"/>
    <property type="evidence" value="ECO:0007669"/>
    <property type="project" value="InterPro"/>
</dbReference>
<reference evidence="13" key="1">
    <citation type="submission" date="2020-06" db="EMBL/GenBank/DDBJ databases">
        <authorList>
            <consortium name="Plant Systems Biology data submission"/>
        </authorList>
    </citation>
    <scope>NUCLEOTIDE SEQUENCE</scope>
    <source>
        <strain evidence="13">D6</strain>
    </source>
</reference>
<dbReference type="PROSITE" id="PS50259">
    <property type="entry name" value="G_PROTEIN_RECEP_F3_4"/>
    <property type="match status" value="1"/>
</dbReference>
<dbReference type="SUPFAM" id="SSF53822">
    <property type="entry name" value="Periplasmic binding protein-like I"/>
    <property type="match status" value="1"/>
</dbReference>
<keyword evidence="6 13" id="KW-0675">Receptor</keyword>
<keyword evidence="14" id="KW-1185">Reference proteome</keyword>
<evidence type="ECO:0000256" key="1">
    <source>
        <dbReference type="ARBA" id="ARBA00004141"/>
    </source>
</evidence>
<evidence type="ECO:0000256" key="2">
    <source>
        <dbReference type="ARBA" id="ARBA00022692"/>
    </source>
</evidence>
<sequence>MMPQRGTLARALVLLAALPVQAQHLLDPLDHMNVDASRSGIVDVVTTSATFLDGALVEQQEQLGFCHIGLVIPFTILTDTGRARCNCPFEDVFTGGMAAVHLAMDMLNKGDGSVVPEIEGLNERCPIRFTAESFDSTASAALTVQTVTDVLRRTTPEEREICAFLGATRSPVTLPMAILTSLANRPQLTPWSVSSQLDDRVTFPLLGRLITSELGLVVPFLLYLRQKNVNHLGVIIFNNSYGKAYVESLLQQAETHHPDLSVVVAEIPFAEGTDEDYESAVDTLVRSQFRWFIGLFGSARYYNPIMSIAVRKGIAGTGKHVWLFNSGAINILASSMTVEKGTDLHRATRGIGSFSSQNGRPGIPEFDKFTERWKQLANDEDLEYLTSQLPKYVEPDFEGPVVTFKSFDSDPSIFASTLFDETIMLGLAACAAAADSEDSISVDGKGMFQHIVSTTFHGATGNVTLDPSTGSRLPTTAIFRIGNAIEVPVNDTHVTYKVVDSDLFLNGEWVEEAPYIYNDGTANIPSDIPPPETNYHYIGTPMRAAGVAMAVFVALLSLGFAGWTIYNRNVHVVKASQPIFLLLLCLGTLTMGMAIVPLSIDDEIATEAGCDIACMAFPWLASIGFVLIFAALFSKTYRVYRIMNQPTYHRVILSAFDVMSPLLFLITLNVMVLALWTAVSPLEWDRQVTVRGMFGRPTESRGSCVSDKNTPFVVTLVVMDLGALVLASYQSYVARGIATEFAESDYIGKAVACMLLVSFVGVPTIFIVSDNPQAEFFLITCIIFVICTAVLLFLFVPKIMAARKGFDQTAAIRRSSINLGSLRDHTSTGWRGGQSQPGSQMWSRNRNVRFGLVEDVKVLVHESNNLLEDSGEGIAIFNTLDEYRRLSEEHQKLLENTQERKLKTKSF</sequence>
<feature type="transmembrane region" description="Helical" evidence="10">
    <location>
        <begin position="544"/>
        <end position="566"/>
    </location>
</feature>
<keyword evidence="7" id="KW-0325">Glycoprotein</keyword>
<dbReference type="PANTHER" id="PTHR10519">
    <property type="entry name" value="GABA-B RECEPTOR"/>
    <property type="match status" value="1"/>
</dbReference>
<evidence type="ECO:0000256" key="4">
    <source>
        <dbReference type="ARBA" id="ARBA00023040"/>
    </source>
</evidence>
<evidence type="ECO:0000256" key="5">
    <source>
        <dbReference type="ARBA" id="ARBA00023136"/>
    </source>
</evidence>
<feature type="transmembrane region" description="Helical" evidence="10">
    <location>
        <begin position="774"/>
        <end position="796"/>
    </location>
</feature>
<dbReference type="InterPro" id="IPR002455">
    <property type="entry name" value="GPCR3_GABA-B"/>
</dbReference>
<evidence type="ECO:0000256" key="9">
    <source>
        <dbReference type="SAM" id="MobiDB-lite"/>
    </source>
</evidence>
<comment type="subcellular location">
    <subcellularLocation>
        <location evidence="1">Membrane</location>
        <topology evidence="1">Multi-pass membrane protein</topology>
    </subcellularLocation>
</comment>
<dbReference type="Proteomes" id="UP001153069">
    <property type="component" value="Unassembled WGS sequence"/>
</dbReference>
<dbReference type="InterPro" id="IPR001828">
    <property type="entry name" value="ANF_lig-bd_rcpt"/>
</dbReference>
<feature type="transmembrane region" description="Helical" evidence="10">
    <location>
        <begin position="654"/>
        <end position="676"/>
    </location>
</feature>
<feature type="transmembrane region" description="Helical" evidence="10">
    <location>
        <begin position="578"/>
        <end position="600"/>
    </location>
</feature>
<evidence type="ECO:0000256" key="3">
    <source>
        <dbReference type="ARBA" id="ARBA00022989"/>
    </source>
</evidence>
<evidence type="ECO:0000256" key="11">
    <source>
        <dbReference type="SAM" id="SignalP"/>
    </source>
</evidence>
<keyword evidence="11" id="KW-0732">Signal</keyword>
<feature type="transmembrane region" description="Helical" evidence="10">
    <location>
        <begin position="746"/>
        <end position="768"/>
    </location>
</feature>
<dbReference type="Pfam" id="PF01094">
    <property type="entry name" value="ANF_receptor"/>
    <property type="match status" value="1"/>
</dbReference>
<evidence type="ECO:0000256" key="8">
    <source>
        <dbReference type="ARBA" id="ARBA00023224"/>
    </source>
</evidence>
<feature type="region of interest" description="Disordered" evidence="9">
    <location>
        <begin position="823"/>
        <end position="842"/>
    </location>
</feature>
<name>A0A9N8EVV6_9STRA</name>
<feature type="compositionally biased region" description="Polar residues" evidence="9">
    <location>
        <begin position="827"/>
        <end position="842"/>
    </location>
</feature>
<protein>
    <submittedName>
        <fullName evidence="13">Acid type B receptor subunit 2</fullName>
    </submittedName>
</protein>
<dbReference type="InterPro" id="IPR028082">
    <property type="entry name" value="Peripla_BP_I"/>
</dbReference>
<dbReference type="OrthoDB" id="43432at2759"/>
<dbReference type="Gene3D" id="3.40.50.2300">
    <property type="match status" value="2"/>
</dbReference>
<gene>
    <name evidence="13" type="ORF">SEMRO_1916_G305190.1</name>
</gene>
<organism evidence="13 14">
    <name type="scientific">Seminavis robusta</name>
    <dbReference type="NCBI Taxonomy" id="568900"/>
    <lineage>
        <taxon>Eukaryota</taxon>
        <taxon>Sar</taxon>
        <taxon>Stramenopiles</taxon>
        <taxon>Ochrophyta</taxon>
        <taxon>Bacillariophyta</taxon>
        <taxon>Bacillariophyceae</taxon>
        <taxon>Bacillariophycidae</taxon>
        <taxon>Naviculales</taxon>
        <taxon>Naviculaceae</taxon>
        <taxon>Seminavis</taxon>
    </lineage>
</organism>
<evidence type="ECO:0000256" key="7">
    <source>
        <dbReference type="ARBA" id="ARBA00023180"/>
    </source>
</evidence>
<feature type="chain" id="PRO_5040167065" evidence="11">
    <location>
        <begin position="23"/>
        <end position="907"/>
    </location>
</feature>
<evidence type="ECO:0000256" key="6">
    <source>
        <dbReference type="ARBA" id="ARBA00023170"/>
    </source>
</evidence>
<keyword evidence="8" id="KW-0807">Transducer</keyword>
<dbReference type="PRINTS" id="PR00248">
    <property type="entry name" value="GPCRMGR"/>
</dbReference>
<feature type="transmembrane region" description="Helical" evidence="10">
    <location>
        <begin position="612"/>
        <end position="633"/>
    </location>
</feature>
<accession>A0A9N8EVV6</accession>
<dbReference type="AlphaFoldDB" id="A0A9N8EVV6"/>
<dbReference type="InterPro" id="IPR000337">
    <property type="entry name" value="GPCR_3"/>
</dbReference>
<keyword evidence="5 10" id="KW-0472">Membrane</keyword>
<dbReference type="CDD" id="cd15047">
    <property type="entry name" value="7tmC_GABA-B-like"/>
    <property type="match status" value="1"/>
</dbReference>
<evidence type="ECO:0000313" key="14">
    <source>
        <dbReference type="Proteomes" id="UP001153069"/>
    </source>
</evidence>
<dbReference type="PANTHER" id="PTHR10519:SF20">
    <property type="entry name" value="G-PROTEIN COUPLED RECEPTOR 156-RELATED"/>
    <property type="match status" value="1"/>
</dbReference>
<dbReference type="PRINTS" id="PR01176">
    <property type="entry name" value="GABABRECEPTR"/>
</dbReference>